<comment type="caution">
    <text evidence="2">The sequence shown here is derived from an EMBL/GenBank/DDBJ whole genome shotgun (WGS) entry which is preliminary data.</text>
</comment>
<name>A0ABQ3UT96_9CHLR</name>
<dbReference type="PANTHER" id="PTHR33627">
    <property type="entry name" value="TRANSPOSASE"/>
    <property type="match status" value="1"/>
</dbReference>
<gene>
    <name evidence="2" type="ORF">KSB_44340</name>
</gene>
<dbReference type="Proteomes" id="UP000654345">
    <property type="component" value="Unassembled WGS sequence"/>
</dbReference>
<feature type="domain" description="Transposase IS4-like" evidence="1">
    <location>
        <begin position="2"/>
        <end position="182"/>
    </location>
</feature>
<accession>A0ABQ3UT96</accession>
<dbReference type="InterPro" id="IPR039365">
    <property type="entry name" value="IS701-like"/>
</dbReference>
<reference evidence="2 3" key="1">
    <citation type="journal article" date="2021" name="Int. J. Syst. Evol. Microbiol.">
        <title>Reticulibacter mediterranei gen. nov., sp. nov., within the new family Reticulibacteraceae fam. nov., and Ktedonospora formicarum gen. nov., sp. nov., Ktedonobacter robiniae sp. nov., Dictyobacter formicarum sp. nov. and Dictyobacter arantiisoli sp. nov., belonging to the class Ktedonobacteria.</title>
        <authorList>
            <person name="Yabe S."/>
            <person name="Zheng Y."/>
            <person name="Wang C.M."/>
            <person name="Sakai Y."/>
            <person name="Abe K."/>
            <person name="Yokota A."/>
            <person name="Donadio S."/>
            <person name="Cavaletti L."/>
            <person name="Monciardini P."/>
        </authorList>
    </citation>
    <scope>NUCLEOTIDE SEQUENCE [LARGE SCALE GENOMIC DNA]</scope>
    <source>
        <strain evidence="2 3">SOSP1-30</strain>
    </source>
</reference>
<sequence>METLIRAFEPVVGTRTHVLLDSWYCAKCLWHAARERDFLITTGIKSNRWLRVPDKTTQQGWRWQKLSEYLANLTEQDFVQTCWLRGGRSVYVHVVTTSVRKLYRCQIVIVRQTLDALLSQARYWASSDLEADTETLLAHLSARWDIEVLFGDGKEELGLDHYQLMSAQALVRFWTLAMLAYAFLEEEQQRLRAAWQRPVTIGEARREIQRRHRRGLLVWLHEQFLSGVHPEALFDLFAA</sequence>
<organism evidence="2 3">
    <name type="scientific">Ktedonobacter robiniae</name>
    <dbReference type="NCBI Taxonomy" id="2778365"/>
    <lineage>
        <taxon>Bacteria</taxon>
        <taxon>Bacillati</taxon>
        <taxon>Chloroflexota</taxon>
        <taxon>Ktedonobacteria</taxon>
        <taxon>Ktedonobacterales</taxon>
        <taxon>Ktedonobacteraceae</taxon>
        <taxon>Ktedonobacter</taxon>
    </lineage>
</organism>
<proteinExistence type="predicted"/>
<dbReference type="InterPro" id="IPR002559">
    <property type="entry name" value="Transposase_11"/>
</dbReference>
<evidence type="ECO:0000313" key="2">
    <source>
        <dbReference type="EMBL" id="GHO55959.1"/>
    </source>
</evidence>
<dbReference type="InterPro" id="IPR012337">
    <property type="entry name" value="RNaseH-like_sf"/>
</dbReference>
<evidence type="ECO:0000313" key="3">
    <source>
        <dbReference type="Proteomes" id="UP000654345"/>
    </source>
</evidence>
<dbReference type="SUPFAM" id="SSF53098">
    <property type="entry name" value="Ribonuclease H-like"/>
    <property type="match status" value="1"/>
</dbReference>
<dbReference type="EMBL" id="BNJG01000002">
    <property type="protein sequence ID" value="GHO55959.1"/>
    <property type="molecule type" value="Genomic_DNA"/>
</dbReference>
<dbReference type="PANTHER" id="PTHR33627:SF1">
    <property type="entry name" value="TRANSPOSASE"/>
    <property type="match status" value="1"/>
</dbReference>
<keyword evidence="3" id="KW-1185">Reference proteome</keyword>
<dbReference type="RefSeq" id="WP_201372569.1">
    <property type="nucleotide sequence ID" value="NZ_BNJG01000002.1"/>
</dbReference>
<evidence type="ECO:0000259" key="1">
    <source>
        <dbReference type="Pfam" id="PF01609"/>
    </source>
</evidence>
<protein>
    <recommendedName>
        <fullName evidence="1">Transposase IS4-like domain-containing protein</fullName>
    </recommendedName>
</protein>
<dbReference type="Pfam" id="PF01609">
    <property type="entry name" value="DDE_Tnp_1"/>
    <property type="match status" value="1"/>
</dbReference>